<evidence type="ECO:0000256" key="6">
    <source>
        <dbReference type="SAM" id="Phobius"/>
    </source>
</evidence>
<proteinExistence type="predicted"/>
<feature type="transmembrane region" description="Helical" evidence="6">
    <location>
        <begin position="125"/>
        <end position="147"/>
    </location>
</feature>
<name>A0A6A5QX60_AMPQU</name>
<evidence type="ECO:0000256" key="1">
    <source>
        <dbReference type="ARBA" id="ARBA00004141"/>
    </source>
</evidence>
<feature type="domain" description="Major facilitator superfamily (MFS) profile" evidence="7">
    <location>
        <begin position="94"/>
        <end position="522"/>
    </location>
</feature>
<feature type="compositionally biased region" description="Polar residues" evidence="5">
    <location>
        <begin position="50"/>
        <end position="59"/>
    </location>
</feature>
<feature type="transmembrane region" description="Helical" evidence="6">
    <location>
        <begin position="465"/>
        <end position="487"/>
    </location>
</feature>
<dbReference type="GO" id="GO:0005275">
    <property type="term" value="F:amine transmembrane transporter activity"/>
    <property type="evidence" value="ECO:0007669"/>
    <property type="project" value="TreeGrafter"/>
</dbReference>
<dbReference type="InterPro" id="IPR036259">
    <property type="entry name" value="MFS_trans_sf"/>
</dbReference>
<dbReference type="PROSITE" id="PS50850">
    <property type="entry name" value="MFS"/>
    <property type="match status" value="1"/>
</dbReference>
<feature type="transmembrane region" description="Helical" evidence="6">
    <location>
        <begin position="365"/>
        <end position="387"/>
    </location>
</feature>
<feature type="region of interest" description="Disordered" evidence="5">
    <location>
        <begin position="41"/>
        <end position="74"/>
    </location>
</feature>
<evidence type="ECO:0000256" key="3">
    <source>
        <dbReference type="ARBA" id="ARBA00022989"/>
    </source>
</evidence>
<protein>
    <submittedName>
        <fullName evidence="8">Major facilitator superfamily domain-containing protein</fullName>
    </submittedName>
</protein>
<keyword evidence="3 6" id="KW-1133">Transmembrane helix</keyword>
<dbReference type="EMBL" id="ML979133">
    <property type="protein sequence ID" value="KAF1919204.1"/>
    <property type="molecule type" value="Genomic_DNA"/>
</dbReference>
<dbReference type="InterPro" id="IPR011701">
    <property type="entry name" value="MFS"/>
</dbReference>
<feature type="transmembrane region" description="Helical" evidence="6">
    <location>
        <begin position="319"/>
        <end position="345"/>
    </location>
</feature>
<dbReference type="Gene3D" id="1.20.1250.20">
    <property type="entry name" value="MFS general substrate transporter like domains"/>
    <property type="match status" value="1"/>
</dbReference>
<evidence type="ECO:0000256" key="4">
    <source>
        <dbReference type="ARBA" id="ARBA00023136"/>
    </source>
</evidence>
<feature type="transmembrane region" description="Helical" evidence="6">
    <location>
        <begin position="159"/>
        <end position="178"/>
    </location>
</feature>
<evidence type="ECO:0000256" key="5">
    <source>
        <dbReference type="SAM" id="MobiDB-lite"/>
    </source>
</evidence>
<reference evidence="8" key="1">
    <citation type="journal article" date="2020" name="Stud. Mycol.">
        <title>101 Dothideomycetes genomes: a test case for predicting lifestyles and emergence of pathogens.</title>
        <authorList>
            <person name="Haridas S."/>
            <person name="Albert R."/>
            <person name="Binder M."/>
            <person name="Bloem J."/>
            <person name="Labutti K."/>
            <person name="Salamov A."/>
            <person name="Andreopoulos B."/>
            <person name="Baker S."/>
            <person name="Barry K."/>
            <person name="Bills G."/>
            <person name="Bluhm B."/>
            <person name="Cannon C."/>
            <person name="Castanera R."/>
            <person name="Culley D."/>
            <person name="Daum C."/>
            <person name="Ezra D."/>
            <person name="Gonzalez J."/>
            <person name="Henrissat B."/>
            <person name="Kuo A."/>
            <person name="Liang C."/>
            <person name="Lipzen A."/>
            <person name="Lutzoni F."/>
            <person name="Magnuson J."/>
            <person name="Mondo S."/>
            <person name="Nolan M."/>
            <person name="Ohm R."/>
            <person name="Pangilinan J."/>
            <person name="Park H.-J."/>
            <person name="Ramirez L."/>
            <person name="Alfaro M."/>
            <person name="Sun H."/>
            <person name="Tritt A."/>
            <person name="Yoshinaga Y."/>
            <person name="Zwiers L.-H."/>
            <person name="Turgeon B."/>
            <person name="Goodwin S."/>
            <person name="Spatafora J."/>
            <person name="Crous P."/>
            <person name="Grigoriev I."/>
        </authorList>
    </citation>
    <scope>NUCLEOTIDE SEQUENCE</scope>
    <source>
        <strain evidence="8">HMLAC05119</strain>
    </source>
</reference>
<keyword evidence="2 6" id="KW-0812">Transmembrane</keyword>
<evidence type="ECO:0000313" key="9">
    <source>
        <dbReference type="Proteomes" id="UP000800096"/>
    </source>
</evidence>
<feature type="transmembrane region" description="Helical" evidence="6">
    <location>
        <begin position="190"/>
        <end position="208"/>
    </location>
</feature>
<feature type="transmembrane region" description="Helical" evidence="6">
    <location>
        <begin position="220"/>
        <end position="237"/>
    </location>
</feature>
<feature type="transmembrane region" description="Helical" evidence="6">
    <location>
        <begin position="407"/>
        <end position="427"/>
    </location>
</feature>
<dbReference type="InterPro" id="IPR020846">
    <property type="entry name" value="MFS_dom"/>
</dbReference>
<keyword evidence="9" id="KW-1185">Reference proteome</keyword>
<dbReference type="PANTHER" id="PTHR23502:SF21">
    <property type="entry name" value="DITYROSINE TRANSPORTER 1"/>
    <property type="match status" value="1"/>
</dbReference>
<feature type="transmembrane region" description="Helical" evidence="6">
    <location>
        <begin position="433"/>
        <end position="453"/>
    </location>
</feature>
<dbReference type="GO" id="GO:0005886">
    <property type="term" value="C:plasma membrane"/>
    <property type="evidence" value="ECO:0007669"/>
    <property type="project" value="TreeGrafter"/>
</dbReference>
<dbReference type="PANTHER" id="PTHR23502">
    <property type="entry name" value="MAJOR FACILITATOR SUPERFAMILY"/>
    <property type="match status" value="1"/>
</dbReference>
<dbReference type="OrthoDB" id="3936150at2759"/>
<gene>
    <name evidence="8" type="ORF">BDU57DRAFT_512157</name>
</gene>
<feature type="transmembrane region" description="Helical" evidence="6">
    <location>
        <begin position="92"/>
        <end position="113"/>
    </location>
</feature>
<dbReference type="AlphaFoldDB" id="A0A6A5QX60"/>
<comment type="subcellular location">
    <subcellularLocation>
        <location evidence="1">Membrane</location>
        <topology evidence="1">Multi-pass membrane protein</topology>
    </subcellularLocation>
</comment>
<keyword evidence="4 6" id="KW-0472">Membrane</keyword>
<evidence type="ECO:0000259" key="7">
    <source>
        <dbReference type="PROSITE" id="PS50850"/>
    </source>
</evidence>
<evidence type="ECO:0000256" key="2">
    <source>
        <dbReference type="ARBA" id="ARBA00022692"/>
    </source>
</evidence>
<feature type="transmembrane region" description="Helical" evidence="6">
    <location>
        <begin position="493"/>
        <end position="517"/>
    </location>
</feature>
<dbReference type="Pfam" id="PF07690">
    <property type="entry name" value="MFS_1"/>
    <property type="match status" value="1"/>
</dbReference>
<evidence type="ECO:0000313" key="8">
    <source>
        <dbReference type="EMBL" id="KAF1919204.1"/>
    </source>
</evidence>
<organism evidence="8 9">
    <name type="scientific">Ampelomyces quisqualis</name>
    <name type="common">Powdery mildew agent</name>
    <dbReference type="NCBI Taxonomy" id="50730"/>
    <lineage>
        <taxon>Eukaryota</taxon>
        <taxon>Fungi</taxon>
        <taxon>Dikarya</taxon>
        <taxon>Ascomycota</taxon>
        <taxon>Pezizomycotina</taxon>
        <taxon>Dothideomycetes</taxon>
        <taxon>Pleosporomycetidae</taxon>
        <taxon>Pleosporales</taxon>
        <taxon>Pleosporineae</taxon>
        <taxon>Phaeosphaeriaceae</taxon>
        <taxon>Ampelomyces</taxon>
    </lineage>
</organism>
<feature type="transmembrane region" description="Helical" evidence="6">
    <location>
        <begin position="249"/>
        <end position="269"/>
    </location>
</feature>
<dbReference type="Proteomes" id="UP000800096">
    <property type="component" value="Unassembled WGS sequence"/>
</dbReference>
<sequence length="534" mass="57570">MSSVSWLSALHHQPKSASLLHSLSRSLLIINMDNKEIPISTVLSGDENSRPTSRSTTKEMSPGRPTSDLDVEKAPTPAAAPPYSAFSHSRQWCIVLIVTAAGFFSPLTGAVYLPSLVLFEKIFNTSTVVINASVSVYWAVFGIAPMFGATLSDYGGRKMIYVTSLAVFLAANTLLATLPPTVGGLFTLRVFQAIGSSMVTSIGAGTVADVTEPAKRASRIGLFLLGPQLGPLLGPLIGGQFSRESTWRWVFGFLSVACLPVYLLILFFLPETLRCLVGNGSVYADSSWFVVPRLRQKQLVADGLYPKPPKPTFTGIFRVLAFVPNFVLSFTSAFNFAGLSAMYVVFPRVWQTRYGWDGSETGYAYLAPGVALTIASFAVGRVGDVLYRHYRTKHNGENPPPERRLDIQMYAYFITAAGKIMFGWFVSRSFHPAAGLVSSALAASGTGIIMVSSTSYQTECMPTSTAALIALSSLLRNVGAAIAAAIMDSILSAIGYGWCFTGLAIIDLLCLGGLFFIRVRGRAYRDKLTAASKK</sequence>
<accession>A0A6A5QX60</accession>
<dbReference type="SUPFAM" id="SSF103473">
    <property type="entry name" value="MFS general substrate transporter"/>
    <property type="match status" value="1"/>
</dbReference>